<dbReference type="EMBL" id="CP000812">
    <property type="protein sequence ID" value="ABV34267.1"/>
    <property type="molecule type" value="Genomic_DNA"/>
</dbReference>
<protein>
    <submittedName>
        <fullName evidence="2">Cobalamin B12-binding domain protein</fullName>
    </submittedName>
</protein>
<dbReference type="InterPro" id="IPR036843">
    <property type="entry name" value="KamE_N_sf"/>
</dbReference>
<evidence type="ECO:0000313" key="2">
    <source>
        <dbReference type="EMBL" id="ABV34267.1"/>
    </source>
</evidence>
<dbReference type="eggNOG" id="COG5012">
    <property type="taxonomic scope" value="Bacteria"/>
</dbReference>
<dbReference type="Gene3D" id="3.40.50.280">
    <property type="entry name" value="Cobalamin-binding domain"/>
    <property type="match status" value="1"/>
</dbReference>
<dbReference type="InterPro" id="IPR006158">
    <property type="entry name" value="Cobalamin-bd"/>
</dbReference>
<sequence length="247" mass="27487">MIDLRNIRPYGDQTNDGAVQLSFTLPLEYGPLAREVAKKFCENLGFQDIVIATMEDLGENFTFFVVYGKTNMSIDATAIKVVAPKFKKMSRDQLDELVEKEFGRKIVVVGATVGTDAHTVGLDSILNMKGFHGDYGLERYRAFKVYNLGAQILPLELIKKVREVHADAILVSQVVTQKNVHIKHLTELIDMLYAEGIRDSLLAIVGGPRITHELALELGYDAGFGAGTLPSDVANFIVQELLKKRFR</sequence>
<dbReference type="Proteomes" id="UP000002016">
    <property type="component" value="Chromosome"/>
</dbReference>
<dbReference type="GO" id="GO:0046872">
    <property type="term" value="F:metal ion binding"/>
    <property type="evidence" value="ECO:0007669"/>
    <property type="project" value="InterPro"/>
</dbReference>
<dbReference type="HOGENOM" id="CLU_065773_0_0_0"/>
<name>A8F7Y3_PSELT</name>
<evidence type="ECO:0000313" key="3">
    <source>
        <dbReference type="Proteomes" id="UP000002016"/>
    </source>
</evidence>
<dbReference type="OrthoDB" id="9782063at2"/>
<evidence type="ECO:0000259" key="1">
    <source>
        <dbReference type="PROSITE" id="PS51332"/>
    </source>
</evidence>
<dbReference type="SUPFAM" id="SSF52242">
    <property type="entry name" value="Cobalamin (vitamin B12)-binding domain"/>
    <property type="match status" value="1"/>
</dbReference>
<dbReference type="AlphaFoldDB" id="A8F7Y3"/>
<gene>
    <name evidence="2" type="ordered locus">Tlet_1713</name>
</gene>
<dbReference type="Pfam" id="PF02310">
    <property type="entry name" value="B12-binding"/>
    <property type="match status" value="1"/>
</dbReference>
<dbReference type="GO" id="GO:0031419">
    <property type="term" value="F:cobalamin binding"/>
    <property type="evidence" value="ECO:0007669"/>
    <property type="project" value="InterPro"/>
</dbReference>
<reference evidence="2 3" key="1">
    <citation type="submission" date="2007-08" db="EMBL/GenBank/DDBJ databases">
        <title>Complete sequence of Thermotoga lettingae TMO.</title>
        <authorList>
            <consortium name="US DOE Joint Genome Institute"/>
            <person name="Copeland A."/>
            <person name="Lucas S."/>
            <person name="Lapidus A."/>
            <person name="Barry K."/>
            <person name="Glavina del Rio T."/>
            <person name="Dalin E."/>
            <person name="Tice H."/>
            <person name="Pitluck S."/>
            <person name="Foster B."/>
            <person name="Bruce D."/>
            <person name="Schmutz J."/>
            <person name="Larimer F."/>
            <person name="Land M."/>
            <person name="Hauser L."/>
            <person name="Kyrpides N."/>
            <person name="Mikhailova N."/>
            <person name="Nelson K."/>
            <person name="Gogarten J.P."/>
            <person name="Noll K."/>
            <person name="Richardson P."/>
        </authorList>
    </citation>
    <scope>NUCLEOTIDE SEQUENCE [LARGE SCALE GENOMIC DNA]</scope>
    <source>
        <strain evidence="3">ATCC BAA-301 / DSM 14385 / NBRC 107922 / TMO</strain>
    </source>
</reference>
<dbReference type="Gene3D" id="3.30.30.60">
    <property type="entry name" value="D-lysine 5,6-aminomutase beta subunit KamE, N-terminal domain"/>
    <property type="match status" value="1"/>
</dbReference>
<dbReference type="InterPro" id="IPR028991">
    <property type="entry name" value="KamE_N"/>
</dbReference>
<dbReference type="PROSITE" id="PS51332">
    <property type="entry name" value="B12_BINDING"/>
    <property type="match status" value="1"/>
</dbReference>
<dbReference type="GO" id="GO:0046983">
    <property type="term" value="F:protein dimerization activity"/>
    <property type="evidence" value="ECO:0007669"/>
    <property type="project" value="InterPro"/>
</dbReference>
<organism evidence="2 3">
    <name type="scientific">Pseudothermotoga lettingae (strain ATCC BAA-301 / DSM 14385 / NBRC 107922 / TMO)</name>
    <name type="common">Thermotoga lettingae</name>
    <dbReference type="NCBI Taxonomy" id="416591"/>
    <lineage>
        <taxon>Bacteria</taxon>
        <taxon>Thermotogati</taxon>
        <taxon>Thermotogota</taxon>
        <taxon>Thermotogae</taxon>
        <taxon>Thermotogales</taxon>
        <taxon>Thermotogaceae</taxon>
        <taxon>Pseudothermotoga</taxon>
    </lineage>
</organism>
<dbReference type="KEGG" id="tle:Tlet_1713"/>
<accession>A8F7Y3</accession>
<dbReference type="SUPFAM" id="SSF117778">
    <property type="entry name" value="D-lysine 5,6-aminomutase beta subunit KamE, N-terminal domain"/>
    <property type="match status" value="1"/>
</dbReference>
<proteinExistence type="predicted"/>
<feature type="domain" description="B12-binding" evidence="1">
    <location>
        <begin position="105"/>
        <end position="247"/>
    </location>
</feature>
<keyword evidence="3" id="KW-1185">Reference proteome</keyword>
<dbReference type="InterPro" id="IPR036724">
    <property type="entry name" value="Cobalamin-bd_sf"/>
</dbReference>
<dbReference type="STRING" id="416591.Tlet_1713"/>
<reference evidence="2 3" key="2">
    <citation type="journal article" date="2009" name="Proc. Natl. Acad. Sci. U.S.A.">
        <title>On the chimeric nature, thermophilic origin, and phylogenetic placement of the Thermotogales.</title>
        <authorList>
            <person name="Zhaxybayeva O."/>
            <person name="Swithers K.S."/>
            <person name="Lapierre P."/>
            <person name="Fournier G.P."/>
            <person name="Bickhart D.M."/>
            <person name="DeBoy R.T."/>
            <person name="Nelson K.E."/>
            <person name="Nesbo C.L."/>
            <person name="Doolittle W.F."/>
            <person name="Gogarten J.P."/>
            <person name="Noll K.M."/>
        </authorList>
    </citation>
    <scope>NUCLEOTIDE SEQUENCE [LARGE SCALE GENOMIC DNA]</scope>
    <source>
        <strain evidence="3">ATCC BAA-301 / DSM 14385 / NBRC 107922 / TMO</strain>
    </source>
</reference>
<dbReference type="Pfam" id="PF16554">
    <property type="entry name" value="OAM_dimer"/>
    <property type="match status" value="1"/>
</dbReference>
<dbReference type="RefSeq" id="WP_012003743.1">
    <property type="nucleotide sequence ID" value="NC_009828.1"/>
</dbReference>